<keyword evidence="14" id="KW-1185">Reference proteome</keyword>
<dbReference type="SUPFAM" id="SSF50182">
    <property type="entry name" value="Sm-like ribonucleoproteins"/>
    <property type="match status" value="1"/>
</dbReference>
<feature type="region of interest" description="Disordered" evidence="10">
    <location>
        <begin position="117"/>
        <end position="152"/>
    </location>
</feature>
<dbReference type="AlphaFoldDB" id="A0AAF0XAU4"/>
<keyword evidence="7 9" id="KW-0472">Membrane</keyword>
<evidence type="ECO:0000256" key="8">
    <source>
        <dbReference type="ARBA" id="ARBA00023303"/>
    </source>
</evidence>
<evidence type="ECO:0000256" key="6">
    <source>
        <dbReference type="ARBA" id="ARBA00023065"/>
    </source>
</evidence>
<feature type="compositionally biased region" description="Basic and acidic residues" evidence="10">
    <location>
        <begin position="72"/>
        <end position="81"/>
    </location>
</feature>
<evidence type="ECO:0000256" key="5">
    <source>
        <dbReference type="ARBA" id="ARBA00022989"/>
    </source>
</evidence>
<dbReference type="Pfam" id="PF00924">
    <property type="entry name" value="MS_channel_2nd"/>
    <property type="match status" value="1"/>
</dbReference>
<evidence type="ECO:0000256" key="10">
    <source>
        <dbReference type="SAM" id="MobiDB-lite"/>
    </source>
</evidence>
<dbReference type="GO" id="GO:0050982">
    <property type="term" value="P:detection of mechanical stimulus"/>
    <property type="evidence" value="ECO:0007669"/>
    <property type="project" value="UniProtKB-ARBA"/>
</dbReference>
<feature type="transmembrane region" description="Helical" evidence="11">
    <location>
        <begin position="172"/>
        <end position="197"/>
    </location>
</feature>
<evidence type="ECO:0000256" key="9">
    <source>
        <dbReference type="PIRNR" id="PIRNR017209"/>
    </source>
</evidence>
<dbReference type="Proteomes" id="UP000077755">
    <property type="component" value="Chromosome 6"/>
</dbReference>
<dbReference type="PANTHER" id="PTHR31618">
    <property type="entry name" value="MECHANOSENSITIVE ION CHANNEL PROTEIN 5"/>
    <property type="match status" value="1"/>
</dbReference>
<feature type="domain" description="Mechanosensitive ion channel MscS" evidence="12">
    <location>
        <begin position="612"/>
        <end position="675"/>
    </location>
</feature>
<evidence type="ECO:0000256" key="7">
    <source>
        <dbReference type="ARBA" id="ARBA00023136"/>
    </source>
</evidence>
<dbReference type="PANTHER" id="PTHR31618:SF1">
    <property type="entry name" value="EF-HAND DOMAIN-CONTAINING PROTEIN"/>
    <property type="match status" value="1"/>
</dbReference>
<feature type="compositionally biased region" description="Polar residues" evidence="10">
    <location>
        <begin position="30"/>
        <end position="39"/>
    </location>
</feature>
<comment type="similarity">
    <text evidence="2 9">Belongs to the MscS (TC 1.A.23) family.</text>
</comment>
<dbReference type="GO" id="GO:0005886">
    <property type="term" value="C:plasma membrane"/>
    <property type="evidence" value="ECO:0007669"/>
    <property type="project" value="UniProtKB-UniRule"/>
</dbReference>
<feature type="transmembrane region" description="Helical" evidence="11">
    <location>
        <begin position="209"/>
        <end position="234"/>
    </location>
</feature>
<feature type="transmembrane region" description="Helical" evidence="11">
    <location>
        <begin position="254"/>
        <end position="272"/>
    </location>
</feature>
<reference evidence="13" key="2">
    <citation type="submission" date="2022-03" db="EMBL/GenBank/DDBJ databases">
        <title>Draft title - Genomic analysis of global carrot germplasm unveils the trajectory of domestication and the origin of high carotenoid orange carrot.</title>
        <authorList>
            <person name="Iorizzo M."/>
            <person name="Ellison S."/>
            <person name="Senalik D."/>
            <person name="Macko-Podgorni A."/>
            <person name="Grzebelus D."/>
            <person name="Bostan H."/>
            <person name="Rolling W."/>
            <person name="Curaba J."/>
            <person name="Simon P."/>
        </authorList>
    </citation>
    <scope>NUCLEOTIDE SEQUENCE</scope>
    <source>
        <tissue evidence="13">Leaf</tissue>
    </source>
</reference>
<evidence type="ECO:0000256" key="4">
    <source>
        <dbReference type="ARBA" id="ARBA00022692"/>
    </source>
</evidence>
<keyword evidence="3" id="KW-0813">Transport</keyword>
<accession>A0AAF0XAU4</accession>
<feature type="transmembrane region" description="Helical" evidence="11">
    <location>
        <begin position="284"/>
        <end position="304"/>
    </location>
</feature>
<dbReference type="InterPro" id="IPR006685">
    <property type="entry name" value="MscS_channel_2nd"/>
</dbReference>
<evidence type="ECO:0000256" key="2">
    <source>
        <dbReference type="ARBA" id="ARBA00008017"/>
    </source>
</evidence>
<comment type="subcellular location">
    <subcellularLocation>
        <location evidence="1">Membrane</location>
        <topology evidence="1">Multi-pass membrane protein</topology>
    </subcellularLocation>
</comment>
<feature type="transmembrane region" description="Helical" evidence="11">
    <location>
        <begin position="599"/>
        <end position="622"/>
    </location>
</feature>
<evidence type="ECO:0000313" key="13">
    <source>
        <dbReference type="EMBL" id="WOH03687.1"/>
    </source>
</evidence>
<feature type="compositionally biased region" description="Basic and acidic residues" evidence="10">
    <location>
        <begin position="122"/>
        <end position="133"/>
    </location>
</feature>
<dbReference type="InterPro" id="IPR016688">
    <property type="entry name" value="MscS-like_plants/fungi"/>
</dbReference>
<evidence type="ECO:0000313" key="14">
    <source>
        <dbReference type="Proteomes" id="UP000077755"/>
    </source>
</evidence>
<dbReference type="GO" id="GO:0006820">
    <property type="term" value="P:monoatomic anion transport"/>
    <property type="evidence" value="ECO:0007669"/>
    <property type="project" value="TreeGrafter"/>
</dbReference>
<dbReference type="GO" id="GO:0008381">
    <property type="term" value="F:mechanosensitive monoatomic ion channel activity"/>
    <property type="evidence" value="ECO:0007669"/>
    <property type="project" value="TreeGrafter"/>
</dbReference>
<dbReference type="EMBL" id="CP093348">
    <property type="protein sequence ID" value="WOH03687.1"/>
    <property type="molecule type" value="Genomic_DNA"/>
</dbReference>
<evidence type="ECO:0000259" key="12">
    <source>
        <dbReference type="Pfam" id="PF00924"/>
    </source>
</evidence>
<reference evidence="13" key="1">
    <citation type="journal article" date="2016" name="Nat. Genet.">
        <title>A high-quality carrot genome assembly provides new insights into carotenoid accumulation and asterid genome evolution.</title>
        <authorList>
            <person name="Iorizzo M."/>
            <person name="Ellison S."/>
            <person name="Senalik D."/>
            <person name="Zeng P."/>
            <person name="Satapoomin P."/>
            <person name="Huang J."/>
            <person name="Bowman M."/>
            <person name="Iovene M."/>
            <person name="Sanseverino W."/>
            <person name="Cavagnaro P."/>
            <person name="Yildiz M."/>
            <person name="Macko-Podgorni A."/>
            <person name="Moranska E."/>
            <person name="Grzebelus E."/>
            <person name="Grzebelus D."/>
            <person name="Ashrafi H."/>
            <person name="Zheng Z."/>
            <person name="Cheng S."/>
            <person name="Spooner D."/>
            <person name="Van Deynze A."/>
            <person name="Simon P."/>
        </authorList>
    </citation>
    <scope>NUCLEOTIDE SEQUENCE</scope>
    <source>
        <tissue evidence="13">Leaf</tissue>
    </source>
</reference>
<dbReference type="InterPro" id="IPR010920">
    <property type="entry name" value="LSM_dom_sf"/>
</dbReference>
<dbReference type="PIRSF" id="PIRSF017209">
    <property type="entry name" value="Memb_At2g17000_prd"/>
    <property type="match status" value="1"/>
</dbReference>
<feature type="region of interest" description="Disordered" evidence="10">
    <location>
        <begin position="27"/>
        <end position="99"/>
    </location>
</feature>
<sequence length="801" mass="91135">MDAPPRKSTGSSSDTVIKITDNKMWRDSSYDFSNDGSKSNDFDFVTESPASQRSPLSKIPESPSVYAQLSPKDAKVSFNDKLRRRYSGSNRGGGGGGAEDDELLGCAFNKSELMSMKSSKSRLLDPPELDSKSRRTMKSGFLGKGSEVDDDDDPFSEEDFPQDFKKMKFSKWALFQFFSLILIVAALICSLTVGLLVKKRLFGLELWRWGLLLLVFMCGRLVAGWGMRVVVFLFELNFMLRKRVLYFVYGLRNAVKNCVWLGLVLIVWRCILVESVESLDHGKVLSYVTRTWVCLLVGTLIWLVKTMLVKALASSFHVNTFFDRIQDALFNQYVIETLSGPPLIEIQQEQDEEDQIMAEVQQLQNAGATVPPELRATVFPRSGKLNAKSPRFLTPRKSFLTPRKSFASVKSSRHSTAGTKKESEGITIDHLHRLNQKNISAWNMKRLMNIVRKGTLSTLDEQIQDSTGEDEAAVQITSELQAKHAAKKIFCNVAKPGSKHIYEEDLMRFMRDDEALKTINLFEGDSESKGISRRALKNWVVNAFRERRALALSLNDTKTAVNKLHQMLNIFVGVIILVIWVIILKFASTHFFVLLSSQIVLVVFVFGNTCKTVFEGIIFLFVMHPFDIGDRCEIDGVQLIVEEMNILTTIFLRYDSQKISYPNSVLATKPISNYYRSPDMGDAIDFCIHVSTPSEKIGLMKEKITSYIEKKSDHWSPGPLIVLRDIEDLNRLKLSLWPTHRMNFQDMGERWTRRALLVEEMIKILRELDIEYRMLPLDMNVRAMPALVSNRLPSNWTVHAN</sequence>
<keyword evidence="4 11" id="KW-0812">Transmembrane</keyword>
<dbReference type="InterPro" id="IPR023408">
    <property type="entry name" value="MscS_beta-dom_sf"/>
</dbReference>
<keyword evidence="5 11" id="KW-1133">Transmembrane helix</keyword>
<evidence type="ECO:0000256" key="1">
    <source>
        <dbReference type="ARBA" id="ARBA00004141"/>
    </source>
</evidence>
<keyword evidence="8" id="KW-0407">Ion channel</keyword>
<dbReference type="Gene3D" id="2.30.30.60">
    <property type="match status" value="1"/>
</dbReference>
<protein>
    <recommendedName>
        <fullName evidence="9">Mechanosensitive ion channel protein</fullName>
    </recommendedName>
</protein>
<name>A0AAF0XAU4_DAUCS</name>
<feature type="region of interest" description="Disordered" evidence="10">
    <location>
        <begin position="1"/>
        <end position="20"/>
    </location>
</feature>
<keyword evidence="6" id="KW-0406">Ion transport</keyword>
<dbReference type="KEGG" id="dcr:108225095"/>
<evidence type="ECO:0000256" key="3">
    <source>
        <dbReference type="ARBA" id="ARBA00022448"/>
    </source>
</evidence>
<feature type="transmembrane region" description="Helical" evidence="11">
    <location>
        <begin position="568"/>
        <end position="587"/>
    </location>
</feature>
<proteinExistence type="inferred from homology"/>
<gene>
    <name evidence="13" type="ORF">DCAR_0623086</name>
</gene>
<dbReference type="FunFam" id="2.30.30.60:FF:000003">
    <property type="entry name" value="Predicted mechanosensitive ion channel"/>
    <property type="match status" value="1"/>
</dbReference>
<organism evidence="13 14">
    <name type="scientific">Daucus carota subsp. sativus</name>
    <name type="common">Carrot</name>
    <dbReference type="NCBI Taxonomy" id="79200"/>
    <lineage>
        <taxon>Eukaryota</taxon>
        <taxon>Viridiplantae</taxon>
        <taxon>Streptophyta</taxon>
        <taxon>Embryophyta</taxon>
        <taxon>Tracheophyta</taxon>
        <taxon>Spermatophyta</taxon>
        <taxon>Magnoliopsida</taxon>
        <taxon>eudicotyledons</taxon>
        <taxon>Gunneridae</taxon>
        <taxon>Pentapetalae</taxon>
        <taxon>asterids</taxon>
        <taxon>campanulids</taxon>
        <taxon>Apiales</taxon>
        <taxon>Apiaceae</taxon>
        <taxon>Apioideae</taxon>
        <taxon>Scandiceae</taxon>
        <taxon>Daucinae</taxon>
        <taxon>Daucus</taxon>
        <taxon>Daucus sect. Daucus</taxon>
    </lineage>
</organism>
<evidence type="ECO:0000256" key="11">
    <source>
        <dbReference type="SAM" id="Phobius"/>
    </source>
</evidence>